<dbReference type="RefSeq" id="WP_011434816.1">
    <property type="nucleotide sequence ID" value="NC_007777.1"/>
</dbReference>
<reference evidence="5 6" key="1">
    <citation type="journal article" date="2007" name="Genome Res.">
        <title>Genome characteristics of facultatively symbiotic Frankia sp. strains reflect host range and host plant biogeography.</title>
        <authorList>
            <person name="Normand P."/>
            <person name="Lapierre P."/>
            <person name="Tisa L.S."/>
            <person name="Gogarten J.P."/>
            <person name="Alloisio N."/>
            <person name="Bagnarol E."/>
            <person name="Bassi C.A."/>
            <person name="Berry A.M."/>
            <person name="Bickhart D.M."/>
            <person name="Choisne N."/>
            <person name="Couloux A."/>
            <person name="Cournoyer B."/>
            <person name="Cruveiller S."/>
            <person name="Daubin V."/>
            <person name="Demange N."/>
            <person name="Francino M.P."/>
            <person name="Goltsman E."/>
            <person name="Huang Y."/>
            <person name="Kopp O.R."/>
            <person name="Labarre L."/>
            <person name="Lapidus A."/>
            <person name="Lavire C."/>
            <person name="Marechal J."/>
            <person name="Martinez M."/>
            <person name="Mastronunzio J.E."/>
            <person name="Mullin B.C."/>
            <person name="Niemann J."/>
            <person name="Pujic P."/>
            <person name="Rawnsley T."/>
            <person name="Rouy Z."/>
            <person name="Schenowitz C."/>
            <person name="Sellstedt A."/>
            <person name="Tavares F."/>
            <person name="Tomkins J.P."/>
            <person name="Vallenet D."/>
            <person name="Valverde C."/>
            <person name="Wall L.G."/>
            <person name="Wang Y."/>
            <person name="Medigue C."/>
            <person name="Benson D.R."/>
        </authorList>
    </citation>
    <scope>NUCLEOTIDE SEQUENCE [LARGE SCALE GENOMIC DNA]</scope>
    <source>
        <strain evidence="6">DSM 45818 / CECT 9043 / CcI3</strain>
    </source>
</reference>
<evidence type="ECO:0000256" key="3">
    <source>
        <dbReference type="RuleBase" id="RU000363"/>
    </source>
</evidence>
<evidence type="ECO:0000256" key="1">
    <source>
        <dbReference type="ARBA" id="ARBA00006484"/>
    </source>
</evidence>
<dbReference type="PIRSF" id="PIRSF000126">
    <property type="entry name" value="11-beta-HSD1"/>
    <property type="match status" value="1"/>
</dbReference>
<evidence type="ECO:0000313" key="5">
    <source>
        <dbReference type="EMBL" id="ABD09738.1"/>
    </source>
</evidence>
<organism evidence="5 6">
    <name type="scientific">Frankia casuarinae (strain DSM 45818 / CECT 9043 / HFP020203 / CcI3)</name>
    <dbReference type="NCBI Taxonomy" id="106370"/>
    <lineage>
        <taxon>Bacteria</taxon>
        <taxon>Bacillati</taxon>
        <taxon>Actinomycetota</taxon>
        <taxon>Actinomycetes</taxon>
        <taxon>Frankiales</taxon>
        <taxon>Frankiaceae</taxon>
        <taxon>Frankia</taxon>
    </lineage>
</organism>
<dbReference type="AlphaFoldDB" id="Q2JG54"/>
<dbReference type="CDD" id="cd05233">
    <property type="entry name" value="SDR_c"/>
    <property type="match status" value="1"/>
</dbReference>
<feature type="compositionally biased region" description="Low complexity" evidence="4">
    <location>
        <begin position="282"/>
        <end position="291"/>
    </location>
</feature>
<dbReference type="EMBL" id="CP000249">
    <property type="protein sequence ID" value="ABD09738.1"/>
    <property type="molecule type" value="Genomic_DNA"/>
</dbReference>
<dbReference type="GO" id="GO:0016491">
    <property type="term" value="F:oxidoreductase activity"/>
    <property type="evidence" value="ECO:0007669"/>
    <property type="project" value="UniProtKB-KW"/>
</dbReference>
<dbReference type="eggNOG" id="COG0300">
    <property type="taxonomic scope" value="Bacteria"/>
</dbReference>
<dbReference type="OrthoDB" id="9810734at2"/>
<dbReference type="GO" id="GO:0016020">
    <property type="term" value="C:membrane"/>
    <property type="evidence" value="ECO:0007669"/>
    <property type="project" value="TreeGrafter"/>
</dbReference>
<sequence>MTADPDLRMSTALITGASSGIGAAFAEAYADRGARLVLVAPSEPRLWMVAERLGARYGTEAHVIAVDLADERGPDRLAEAVAEAGLEVDILVNNAGFGTRGPYHELSADRDHREVMLNVVAVERVAHLFLPGMVARGRGTVINVSSTSGFQAVPYMTVYGASKAFVLSFSIGLWAEYRRRGVRVLALCPGPTDTEFFEVLGTRMSAGGRLRTTDEVIATAFRALDRGQPYVIDGRLNYLTSNASRLLPRGLVARITERVLRPGRSRPPDPSMSVRRVRPPARRSGSGPPAG</sequence>
<name>Q2JG54_FRACC</name>
<evidence type="ECO:0000313" key="6">
    <source>
        <dbReference type="Proteomes" id="UP000001937"/>
    </source>
</evidence>
<dbReference type="HOGENOM" id="CLU_010194_2_1_11"/>
<dbReference type="InterPro" id="IPR036291">
    <property type="entry name" value="NAD(P)-bd_dom_sf"/>
</dbReference>
<proteinExistence type="inferred from homology"/>
<comment type="similarity">
    <text evidence="1 3">Belongs to the short-chain dehydrogenases/reductases (SDR) family.</text>
</comment>
<evidence type="ECO:0000256" key="2">
    <source>
        <dbReference type="ARBA" id="ARBA00023002"/>
    </source>
</evidence>
<dbReference type="SUPFAM" id="SSF51735">
    <property type="entry name" value="NAD(P)-binding Rossmann-fold domains"/>
    <property type="match status" value="1"/>
</dbReference>
<dbReference type="Pfam" id="PF00106">
    <property type="entry name" value="adh_short"/>
    <property type="match status" value="1"/>
</dbReference>
<dbReference type="PANTHER" id="PTHR44196">
    <property type="entry name" value="DEHYDROGENASE/REDUCTASE SDR FAMILY MEMBER 7B"/>
    <property type="match status" value="1"/>
</dbReference>
<dbReference type="PANTHER" id="PTHR44196:SF2">
    <property type="entry name" value="SHORT-CHAIN DEHYDROGENASE-RELATED"/>
    <property type="match status" value="1"/>
</dbReference>
<keyword evidence="6" id="KW-1185">Reference proteome</keyword>
<accession>Q2JG54</accession>
<protein>
    <submittedName>
        <fullName evidence="5">Short-chain dehydrogenase/reductase SDR</fullName>
    </submittedName>
</protein>
<dbReference type="KEGG" id="fra:Francci3_0351"/>
<evidence type="ECO:0000256" key="4">
    <source>
        <dbReference type="SAM" id="MobiDB-lite"/>
    </source>
</evidence>
<feature type="region of interest" description="Disordered" evidence="4">
    <location>
        <begin position="261"/>
        <end position="291"/>
    </location>
</feature>
<dbReference type="STRING" id="106370.Francci3_0351"/>
<dbReference type="PhylomeDB" id="Q2JG54"/>
<dbReference type="PRINTS" id="PR00080">
    <property type="entry name" value="SDRFAMILY"/>
</dbReference>
<keyword evidence="2" id="KW-0560">Oxidoreductase</keyword>
<dbReference type="PRINTS" id="PR00081">
    <property type="entry name" value="GDHRDH"/>
</dbReference>
<gene>
    <name evidence="5" type="ordered locus">Francci3_0351</name>
</gene>
<dbReference type="Proteomes" id="UP000001937">
    <property type="component" value="Chromosome"/>
</dbReference>
<dbReference type="Gene3D" id="3.40.50.720">
    <property type="entry name" value="NAD(P)-binding Rossmann-like Domain"/>
    <property type="match status" value="1"/>
</dbReference>
<dbReference type="InterPro" id="IPR002347">
    <property type="entry name" value="SDR_fam"/>
</dbReference>